<sequence length="250" mass="28456">MLFQIESCYLLCMRYTKPYGLLQKQKQTDHGHRYPQHDRSDSQCLNTEHCKPSAVEQTSIYSEYSNKKRSERPADSMHRNGTDRIIDVSNLFKEFNGEYNDYAADDPNDGRAERRDCITACGYCNQAGECSVEGHRYIGFLIPPPRQEHGCNGCKGCGQIGIEENHCRTDLAFTAIETERRTTIETEPTEPEDEHTQGSQGEAVTRNRLCFLIAVVLTNSRSDDLRPPEGCNSSYHMNCSRTGKVMKPKR</sequence>
<feature type="region of interest" description="Disordered" evidence="1">
    <location>
        <begin position="178"/>
        <end position="202"/>
    </location>
</feature>
<organism evidence="2">
    <name type="scientific">bioreactor metagenome</name>
    <dbReference type="NCBI Taxonomy" id="1076179"/>
    <lineage>
        <taxon>unclassified sequences</taxon>
        <taxon>metagenomes</taxon>
        <taxon>ecological metagenomes</taxon>
    </lineage>
</organism>
<evidence type="ECO:0000313" key="2">
    <source>
        <dbReference type="EMBL" id="MPM64663.1"/>
    </source>
</evidence>
<proteinExistence type="predicted"/>
<gene>
    <name evidence="2" type="ORF">SDC9_111551</name>
</gene>
<dbReference type="EMBL" id="VSSQ01020078">
    <property type="protein sequence ID" value="MPM64663.1"/>
    <property type="molecule type" value="Genomic_DNA"/>
</dbReference>
<accession>A0A645BN07</accession>
<name>A0A645BN07_9ZZZZ</name>
<protein>
    <submittedName>
        <fullName evidence="2">Uncharacterized protein</fullName>
    </submittedName>
</protein>
<evidence type="ECO:0000256" key="1">
    <source>
        <dbReference type="SAM" id="MobiDB-lite"/>
    </source>
</evidence>
<reference evidence="2" key="1">
    <citation type="submission" date="2019-08" db="EMBL/GenBank/DDBJ databases">
        <authorList>
            <person name="Kucharzyk K."/>
            <person name="Murdoch R.W."/>
            <person name="Higgins S."/>
            <person name="Loffler F."/>
        </authorList>
    </citation>
    <scope>NUCLEOTIDE SEQUENCE</scope>
</reference>
<comment type="caution">
    <text evidence="2">The sequence shown here is derived from an EMBL/GenBank/DDBJ whole genome shotgun (WGS) entry which is preliminary data.</text>
</comment>
<dbReference type="AlphaFoldDB" id="A0A645BN07"/>